<protein>
    <recommendedName>
        <fullName evidence="7">2-C-methyl-D-erythritol 4-phosphate cytidylyltransferase</fullName>
        <ecNumber evidence="7">2.7.7.60</ecNumber>
    </recommendedName>
    <alternativeName>
        <fullName evidence="7">4-diphosphocytidyl-2C-methyl-D-erythritol synthase</fullName>
    </alternativeName>
    <alternativeName>
        <fullName evidence="7">MEP cytidylyltransferase</fullName>
        <shortName evidence="7">MCT</shortName>
    </alternativeName>
</protein>
<evidence type="ECO:0000256" key="5">
    <source>
        <dbReference type="ARBA" id="ARBA00022695"/>
    </source>
</evidence>
<feature type="site" description="Transition state stabilizer" evidence="7">
    <location>
        <position position="23"/>
    </location>
</feature>
<evidence type="ECO:0000313" key="9">
    <source>
        <dbReference type="Proteomes" id="UP000823926"/>
    </source>
</evidence>
<feature type="site" description="Positions MEP for the nucleophilic attack" evidence="7">
    <location>
        <position position="177"/>
    </location>
</feature>
<dbReference type="EMBL" id="DXHL01000006">
    <property type="protein sequence ID" value="HIW10162.1"/>
    <property type="molecule type" value="Genomic_DNA"/>
</dbReference>
<dbReference type="PROSITE" id="PS01295">
    <property type="entry name" value="ISPD"/>
    <property type="match status" value="1"/>
</dbReference>
<evidence type="ECO:0000256" key="3">
    <source>
        <dbReference type="ARBA" id="ARBA00009789"/>
    </source>
</evidence>
<comment type="catalytic activity">
    <reaction evidence="1 7">
        <text>2-C-methyl-D-erythritol 4-phosphate + CTP + H(+) = 4-CDP-2-C-methyl-D-erythritol + diphosphate</text>
        <dbReference type="Rhea" id="RHEA:13429"/>
        <dbReference type="ChEBI" id="CHEBI:15378"/>
        <dbReference type="ChEBI" id="CHEBI:33019"/>
        <dbReference type="ChEBI" id="CHEBI:37563"/>
        <dbReference type="ChEBI" id="CHEBI:57823"/>
        <dbReference type="ChEBI" id="CHEBI:58262"/>
        <dbReference type="EC" id="2.7.7.60"/>
    </reaction>
</comment>
<dbReference type="InterPro" id="IPR034683">
    <property type="entry name" value="IspD/TarI"/>
</dbReference>
<evidence type="ECO:0000256" key="7">
    <source>
        <dbReference type="HAMAP-Rule" id="MF_00108"/>
    </source>
</evidence>
<keyword evidence="5 7" id="KW-0548">Nucleotidyltransferase</keyword>
<keyword evidence="6 7" id="KW-0414">Isoprene biosynthesis</keyword>
<keyword evidence="4 7" id="KW-0808">Transferase</keyword>
<evidence type="ECO:0000313" key="8">
    <source>
        <dbReference type="EMBL" id="HIW10162.1"/>
    </source>
</evidence>
<dbReference type="AlphaFoldDB" id="A0A9D1QBI2"/>
<dbReference type="CDD" id="cd02516">
    <property type="entry name" value="CDP-ME_synthetase"/>
    <property type="match status" value="1"/>
</dbReference>
<reference evidence="8" key="2">
    <citation type="submission" date="2021-04" db="EMBL/GenBank/DDBJ databases">
        <authorList>
            <person name="Gilroy R."/>
        </authorList>
    </citation>
    <scope>NUCLEOTIDE SEQUENCE</scope>
    <source>
        <strain evidence="8">ChiBcec15-1070</strain>
    </source>
</reference>
<dbReference type="GO" id="GO:0050518">
    <property type="term" value="F:2-C-methyl-D-erythritol 4-phosphate cytidylyltransferase activity"/>
    <property type="evidence" value="ECO:0007669"/>
    <property type="project" value="UniProtKB-UniRule"/>
</dbReference>
<dbReference type="PANTHER" id="PTHR32125:SF4">
    <property type="entry name" value="2-C-METHYL-D-ERYTHRITOL 4-PHOSPHATE CYTIDYLYLTRANSFERASE, CHLOROPLASTIC"/>
    <property type="match status" value="1"/>
</dbReference>
<evidence type="ECO:0000256" key="2">
    <source>
        <dbReference type="ARBA" id="ARBA00004787"/>
    </source>
</evidence>
<sequence length="250" mass="27151">MHTVLTIVVAAGSGLRMGTAVPKQFLPLDGEPIVMRTMRRLAEGVGRFLTGCSSDVNNTVENSNAAHPNHSLLLVLPPDAITRWEELCRQHRFQIPHQTVPGGPTRFHSVQNALRAAASDADVILVHDGVRPLVDDATLARVITTAAAYGTAVPVVPVIDSLRQLSPQGSESVAVDRSAYRAVQTPQGFRGEWLRAAYEQPYDEIFTDDASVVERLGRGPIVLTDGSPQNLKITTPFDLVVAESWLHQPK</sequence>
<comment type="pathway">
    <text evidence="2 7">Isoprenoid biosynthesis; isopentenyl diphosphate biosynthesis via DXP pathway; isopentenyl diphosphate from 1-deoxy-D-xylulose 5-phosphate: step 2/6.</text>
</comment>
<dbReference type="Gene3D" id="3.90.550.10">
    <property type="entry name" value="Spore Coat Polysaccharide Biosynthesis Protein SpsA, Chain A"/>
    <property type="match status" value="1"/>
</dbReference>
<evidence type="ECO:0000256" key="6">
    <source>
        <dbReference type="ARBA" id="ARBA00023229"/>
    </source>
</evidence>
<dbReference type="Proteomes" id="UP000823926">
    <property type="component" value="Unassembled WGS sequence"/>
</dbReference>
<dbReference type="SUPFAM" id="SSF53448">
    <property type="entry name" value="Nucleotide-diphospho-sugar transferases"/>
    <property type="match status" value="1"/>
</dbReference>
<dbReference type="GO" id="GO:0019288">
    <property type="term" value="P:isopentenyl diphosphate biosynthetic process, methylerythritol 4-phosphate pathway"/>
    <property type="evidence" value="ECO:0007669"/>
    <property type="project" value="UniProtKB-UniRule"/>
</dbReference>
<organism evidence="8 9">
    <name type="scientific">Candidatus Rikenella faecigallinarum</name>
    <dbReference type="NCBI Taxonomy" id="2838745"/>
    <lineage>
        <taxon>Bacteria</taxon>
        <taxon>Pseudomonadati</taxon>
        <taxon>Bacteroidota</taxon>
        <taxon>Bacteroidia</taxon>
        <taxon>Bacteroidales</taxon>
        <taxon>Rikenellaceae</taxon>
        <taxon>Rikenella</taxon>
    </lineage>
</organism>
<evidence type="ECO:0000256" key="1">
    <source>
        <dbReference type="ARBA" id="ARBA00001282"/>
    </source>
</evidence>
<comment type="similarity">
    <text evidence="3 7">Belongs to the IspD/TarI cytidylyltransferase family. IspD subfamily.</text>
</comment>
<feature type="site" description="Positions MEP for the nucleophilic attack" evidence="7">
    <location>
        <position position="232"/>
    </location>
</feature>
<dbReference type="InterPro" id="IPR018294">
    <property type="entry name" value="ISPD_synthase_CS"/>
</dbReference>
<dbReference type="InterPro" id="IPR029044">
    <property type="entry name" value="Nucleotide-diphossugar_trans"/>
</dbReference>
<dbReference type="Pfam" id="PF01128">
    <property type="entry name" value="IspD"/>
    <property type="match status" value="2"/>
</dbReference>
<name>A0A9D1QBI2_9BACT</name>
<accession>A0A9D1QBI2</accession>
<evidence type="ECO:0000256" key="4">
    <source>
        <dbReference type="ARBA" id="ARBA00022679"/>
    </source>
</evidence>
<dbReference type="PANTHER" id="PTHR32125">
    <property type="entry name" value="2-C-METHYL-D-ERYTHRITOL 4-PHOSPHATE CYTIDYLYLTRANSFERASE, CHLOROPLASTIC"/>
    <property type="match status" value="1"/>
</dbReference>
<dbReference type="HAMAP" id="MF_00108">
    <property type="entry name" value="IspD"/>
    <property type="match status" value="1"/>
</dbReference>
<feature type="site" description="Transition state stabilizer" evidence="7">
    <location>
        <position position="16"/>
    </location>
</feature>
<dbReference type="InterPro" id="IPR050088">
    <property type="entry name" value="IspD/TarI_cytidylyltransf_bact"/>
</dbReference>
<dbReference type="InterPro" id="IPR001228">
    <property type="entry name" value="IspD"/>
</dbReference>
<comment type="caution">
    <text evidence="8">The sequence shown here is derived from an EMBL/GenBank/DDBJ whole genome shotgun (WGS) entry which is preliminary data.</text>
</comment>
<gene>
    <name evidence="7" type="primary">ispD</name>
    <name evidence="8" type="ORF">H9888_01555</name>
</gene>
<reference evidence="8" key="1">
    <citation type="journal article" date="2021" name="PeerJ">
        <title>Extensive microbial diversity within the chicken gut microbiome revealed by metagenomics and culture.</title>
        <authorList>
            <person name="Gilroy R."/>
            <person name="Ravi A."/>
            <person name="Getino M."/>
            <person name="Pursley I."/>
            <person name="Horton D.L."/>
            <person name="Alikhan N.F."/>
            <person name="Baker D."/>
            <person name="Gharbi K."/>
            <person name="Hall N."/>
            <person name="Watson M."/>
            <person name="Adriaenssens E.M."/>
            <person name="Foster-Nyarko E."/>
            <person name="Jarju S."/>
            <person name="Secka A."/>
            <person name="Antonio M."/>
            <person name="Oren A."/>
            <person name="Chaudhuri R.R."/>
            <person name="La Ragione R."/>
            <person name="Hildebrand F."/>
            <person name="Pallen M.J."/>
        </authorList>
    </citation>
    <scope>NUCLEOTIDE SEQUENCE</scope>
    <source>
        <strain evidence="8">ChiBcec15-1070</strain>
    </source>
</reference>
<proteinExistence type="inferred from homology"/>
<comment type="function">
    <text evidence="7">Catalyzes the formation of 4-diphosphocytidyl-2-C-methyl-D-erythritol from CTP and 2-C-methyl-D-erythritol 4-phosphate (MEP).</text>
</comment>
<dbReference type="EC" id="2.7.7.60" evidence="7"/>